<keyword evidence="9" id="KW-0472">Membrane</keyword>
<feature type="region of interest" description="Disordered" evidence="10">
    <location>
        <begin position="1"/>
        <end position="40"/>
    </location>
</feature>
<sequence length="683" mass="77860">MKQPRKSKGEFPLSNSSTDLKELTGQSGAGGGGGPRPFLNFFRDDLLLDRKRVASTTSGGGGGPKPSQPRAAVPKLSQVDLSSFANGSVTVPSYCRPTADRSHYPLLEVRTPRGKNFNQVPTNSSALDLSLFNFTPSRQGFYLIQSERGQGEMRRVIYTVHRFIFIQLHAQQTSGRVVKRCTIDWRLPADPLVMPSCSNVGLLGFNRHWRKVALITALTLAAWTYLTYLFINKSVYVDSEWTLAAKSGGHLETQADFDGTASSCRCWDVRRRNRTRFWPPLDTRDLFCAQDGTYDVTLCVDQLTSRRPYRQNKLTQRLRVLKSQNPDAKVTGSELNQWYQLEDSSLRQQYDMYPMAINISETIKNISLGLPVTEAPITNPNIKLLRVSQSICPPTDSSTKSHHDLVVVYKSAIYNFEDRQKLRSEYSQLKEVTKNRIAIVFSVGMPRSTGENIFHMNGFSIKLPERAGAVLRDWSGRRQEALQRVHEEADLYDDLILGDYEDTYVNLTYKMITNYRWASAFCRGKTDAFLFLDDDYRFSPSNVLKYLDTLEPRAKAHLLAGPLMNWRRVIRPFKDPSRNKWAVTTDEVPWPDFPPYFWGVSYFVGIDVISDLVVATAYTRFLWVDDSFLGFAIAKLPYTFDSMKGFYMEFANHKKALVSHEPITFTLKMIIDNLHQLKNALHL</sequence>
<keyword evidence="4" id="KW-0808">Transferase</keyword>
<keyword evidence="3" id="KW-0328">Glycosyltransferase</keyword>
<dbReference type="EMBL" id="UYSU01036742">
    <property type="protein sequence ID" value="VDL98090.1"/>
    <property type="molecule type" value="Genomic_DNA"/>
</dbReference>
<dbReference type="InterPro" id="IPR002659">
    <property type="entry name" value="Glyco_trans_31"/>
</dbReference>
<dbReference type="GO" id="GO:0000139">
    <property type="term" value="C:Golgi membrane"/>
    <property type="evidence" value="ECO:0007669"/>
    <property type="project" value="UniProtKB-SubCell"/>
</dbReference>
<keyword evidence="8" id="KW-0333">Golgi apparatus</keyword>
<dbReference type="GO" id="GO:0006493">
    <property type="term" value="P:protein O-linked glycosylation"/>
    <property type="evidence" value="ECO:0007669"/>
    <property type="project" value="TreeGrafter"/>
</dbReference>
<evidence type="ECO:0000256" key="4">
    <source>
        <dbReference type="ARBA" id="ARBA00022679"/>
    </source>
</evidence>
<reference evidence="11 12" key="2">
    <citation type="submission" date="2018-11" db="EMBL/GenBank/DDBJ databases">
        <authorList>
            <consortium name="Pathogen Informatics"/>
        </authorList>
    </citation>
    <scope>NUCLEOTIDE SEQUENCE [LARGE SCALE GENOMIC DNA]</scope>
    <source>
        <strain evidence="11 12">NST_G2</strain>
    </source>
</reference>
<keyword evidence="5" id="KW-0812">Transmembrane</keyword>
<evidence type="ECO:0000313" key="11">
    <source>
        <dbReference type="EMBL" id="VDL98090.1"/>
    </source>
</evidence>
<reference evidence="13" key="1">
    <citation type="submission" date="2016-06" db="UniProtKB">
        <authorList>
            <consortium name="WormBaseParasite"/>
        </authorList>
    </citation>
    <scope>IDENTIFICATION</scope>
</reference>
<evidence type="ECO:0000256" key="6">
    <source>
        <dbReference type="ARBA" id="ARBA00022968"/>
    </source>
</evidence>
<keyword evidence="7" id="KW-1133">Transmembrane helix</keyword>
<comment type="similarity">
    <text evidence="2">Belongs to the glycosyltransferase 31 family.</text>
</comment>
<dbReference type="OrthoDB" id="6231997at2759"/>
<keyword evidence="6" id="KW-0735">Signal-anchor</keyword>
<protein>
    <submittedName>
        <fullName evidence="13">Hexosyltransferase</fullName>
    </submittedName>
</protein>
<keyword evidence="12" id="KW-1185">Reference proteome</keyword>
<name>A0A183T5F7_SCHSO</name>
<dbReference type="Pfam" id="PF01762">
    <property type="entry name" value="Galactosyl_T"/>
    <property type="match status" value="1"/>
</dbReference>
<dbReference type="Proteomes" id="UP000275846">
    <property type="component" value="Unassembled WGS sequence"/>
</dbReference>
<evidence type="ECO:0000256" key="10">
    <source>
        <dbReference type="SAM" id="MobiDB-lite"/>
    </source>
</evidence>
<evidence type="ECO:0000256" key="7">
    <source>
        <dbReference type="ARBA" id="ARBA00022989"/>
    </source>
</evidence>
<gene>
    <name evidence="11" type="ORF">SSLN_LOCUS11705</name>
</gene>
<evidence type="ECO:0000256" key="9">
    <source>
        <dbReference type="ARBA" id="ARBA00023136"/>
    </source>
</evidence>
<feature type="region of interest" description="Disordered" evidence="10">
    <location>
        <begin position="54"/>
        <end position="74"/>
    </location>
</feature>
<evidence type="ECO:0000256" key="5">
    <source>
        <dbReference type="ARBA" id="ARBA00022692"/>
    </source>
</evidence>
<dbReference type="PANTHER" id="PTHR11214:SF314">
    <property type="entry name" value="HEXOSYLTRANSFERASE"/>
    <property type="match status" value="1"/>
</dbReference>
<dbReference type="GO" id="GO:0016758">
    <property type="term" value="F:hexosyltransferase activity"/>
    <property type="evidence" value="ECO:0007669"/>
    <property type="project" value="InterPro"/>
</dbReference>
<dbReference type="PANTHER" id="PTHR11214">
    <property type="entry name" value="BETA-1,3-N-ACETYLGLUCOSAMINYLTRANSFERASE"/>
    <property type="match status" value="1"/>
</dbReference>
<dbReference type="WBParaSite" id="SSLN_0001215001-mRNA-1">
    <property type="protein sequence ID" value="SSLN_0001215001-mRNA-1"/>
    <property type="gene ID" value="SSLN_0001215001"/>
</dbReference>
<dbReference type="STRING" id="70667.A0A183T5F7"/>
<evidence type="ECO:0000313" key="12">
    <source>
        <dbReference type="Proteomes" id="UP000275846"/>
    </source>
</evidence>
<evidence type="ECO:0000256" key="2">
    <source>
        <dbReference type="ARBA" id="ARBA00008661"/>
    </source>
</evidence>
<evidence type="ECO:0000256" key="1">
    <source>
        <dbReference type="ARBA" id="ARBA00004323"/>
    </source>
</evidence>
<comment type="subcellular location">
    <subcellularLocation>
        <location evidence="1">Golgi apparatus membrane</location>
        <topology evidence="1">Single-pass type II membrane protein</topology>
    </subcellularLocation>
</comment>
<evidence type="ECO:0000256" key="8">
    <source>
        <dbReference type="ARBA" id="ARBA00023034"/>
    </source>
</evidence>
<accession>A0A183T5F7</accession>
<organism evidence="13">
    <name type="scientific">Schistocephalus solidus</name>
    <name type="common">Tapeworm</name>
    <dbReference type="NCBI Taxonomy" id="70667"/>
    <lineage>
        <taxon>Eukaryota</taxon>
        <taxon>Metazoa</taxon>
        <taxon>Spiralia</taxon>
        <taxon>Lophotrochozoa</taxon>
        <taxon>Platyhelminthes</taxon>
        <taxon>Cestoda</taxon>
        <taxon>Eucestoda</taxon>
        <taxon>Diphyllobothriidea</taxon>
        <taxon>Diphyllobothriidae</taxon>
        <taxon>Schistocephalus</taxon>
    </lineage>
</organism>
<evidence type="ECO:0000313" key="13">
    <source>
        <dbReference type="WBParaSite" id="SSLN_0001215001-mRNA-1"/>
    </source>
</evidence>
<dbReference type="AlphaFoldDB" id="A0A183T5F7"/>
<proteinExistence type="inferred from homology"/>
<evidence type="ECO:0000256" key="3">
    <source>
        <dbReference type="ARBA" id="ARBA00022676"/>
    </source>
</evidence>